<comment type="caution">
    <text evidence="2">The sequence shown here is derived from an EMBL/GenBank/DDBJ whole genome shotgun (WGS) entry which is preliminary data.</text>
</comment>
<organism evidence="2 3">
    <name type="scientific">Penstemon smallii</name>
    <dbReference type="NCBI Taxonomy" id="265156"/>
    <lineage>
        <taxon>Eukaryota</taxon>
        <taxon>Viridiplantae</taxon>
        <taxon>Streptophyta</taxon>
        <taxon>Embryophyta</taxon>
        <taxon>Tracheophyta</taxon>
        <taxon>Spermatophyta</taxon>
        <taxon>Magnoliopsida</taxon>
        <taxon>eudicotyledons</taxon>
        <taxon>Gunneridae</taxon>
        <taxon>Pentapetalae</taxon>
        <taxon>asterids</taxon>
        <taxon>lamiids</taxon>
        <taxon>Lamiales</taxon>
        <taxon>Plantaginaceae</taxon>
        <taxon>Cheloneae</taxon>
        <taxon>Penstemon</taxon>
    </lineage>
</organism>
<feature type="region of interest" description="Disordered" evidence="1">
    <location>
        <begin position="15"/>
        <end position="36"/>
    </location>
</feature>
<keyword evidence="3" id="KW-1185">Reference proteome</keyword>
<dbReference type="PANTHER" id="PTHR26312:SF221">
    <property type="entry name" value="OS04G0510600 PROTEIN"/>
    <property type="match status" value="1"/>
</dbReference>
<gene>
    <name evidence="2" type="ORF">ACJIZ3_016894</name>
</gene>
<sequence length="356" mass="39457">MLLRSSSTPVLGSLISSVTESPNNNHHHSELHTQSSTIHQNCSKLTCNNGGSQKFNKSLMNSPSIDRIPKTGFRRVQSEGNLEELDSDEFKFSNQYSKKFARKPNLCSLESIPSFTHHILGVSLEVDDSDEEDDSEEEIEETETEENGGNSFSVDNFVSEEVRKSVNGYGDLGFENEGKMYLATGLGISGLGFVDVCGNGGGHGGGGSYRPVAFNRDGGGDNRGVSMEEHYKSMMQGNPGNPLFLRNYAQFLYQTKGDLVGAEEYYSRAILADPEDGEILAQYAKLIWELHRDKQRAANYFERAVRASSQDSHIHAAYASFLWDIEDDEDEEENEAENSRARMPQFYHGIMASASA</sequence>
<dbReference type="PANTHER" id="PTHR26312">
    <property type="entry name" value="TETRATRICOPEPTIDE REPEAT PROTEIN 5"/>
    <property type="match status" value="1"/>
</dbReference>
<dbReference type="SUPFAM" id="SSF48452">
    <property type="entry name" value="TPR-like"/>
    <property type="match status" value="1"/>
</dbReference>
<evidence type="ECO:0000313" key="2">
    <source>
        <dbReference type="EMBL" id="KAL3828092.1"/>
    </source>
</evidence>
<evidence type="ECO:0000313" key="3">
    <source>
        <dbReference type="Proteomes" id="UP001634393"/>
    </source>
</evidence>
<dbReference type="AlphaFoldDB" id="A0ABD3SU18"/>
<accession>A0ABD3SU18</accession>
<feature type="compositionally biased region" description="Polar residues" evidence="1">
    <location>
        <begin position="15"/>
        <end position="24"/>
    </location>
</feature>
<dbReference type="Proteomes" id="UP001634393">
    <property type="component" value="Unassembled WGS sequence"/>
</dbReference>
<proteinExistence type="predicted"/>
<dbReference type="Gene3D" id="1.25.40.10">
    <property type="entry name" value="Tetratricopeptide repeat domain"/>
    <property type="match status" value="1"/>
</dbReference>
<feature type="compositionally biased region" description="Acidic residues" evidence="1">
    <location>
        <begin position="125"/>
        <end position="146"/>
    </location>
</feature>
<reference evidence="2 3" key="1">
    <citation type="submission" date="2024-12" db="EMBL/GenBank/DDBJ databases">
        <title>The unique morphological basis and parallel evolutionary history of personate flowers in Penstemon.</title>
        <authorList>
            <person name="Depatie T.H."/>
            <person name="Wessinger C.A."/>
        </authorList>
    </citation>
    <scope>NUCLEOTIDE SEQUENCE [LARGE SCALE GENOMIC DNA]</scope>
    <source>
        <strain evidence="2">WTNN_2</strain>
        <tissue evidence="2">Leaf</tissue>
    </source>
</reference>
<feature type="region of interest" description="Disordered" evidence="1">
    <location>
        <begin position="125"/>
        <end position="153"/>
    </location>
</feature>
<dbReference type="EMBL" id="JBJXBP010000005">
    <property type="protein sequence ID" value="KAL3828092.1"/>
    <property type="molecule type" value="Genomic_DNA"/>
</dbReference>
<name>A0ABD3SU18_9LAMI</name>
<dbReference type="InterPro" id="IPR011990">
    <property type="entry name" value="TPR-like_helical_dom_sf"/>
</dbReference>
<evidence type="ECO:0000256" key="1">
    <source>
        <dbReference type="SAM" id="MobiDB-lite"/>
    </source>
</evidence>
<protein>
    <submittedName>
        <fullName evidence="2">Uncharacterized protein</fullName>
    </submittedName>
</protein>